<dbReference type="STRING" id="679897.HMU04020"/>
<dbReference type="KEGG" id="hms:HMU04020"/>
<keyword evidence="2" id="KW-1185">Reference proteome</keyword>
<name>D3UGP3_HELM1</name>
<accession>D3UGP3</accession>
<reference evidence="1 2" key="1">
    <citation type="journal article" date="2010" name="BMC Genomics">
        <title>Comparative genomics and proteomics of Helicobacter mustelae, an ulcerogenic and carcinogenic gastric pathogen.</title>
        <authorList>
            <person name="O'Toole P.W."/>
            <person name="Snelling W.J."/>
            <person name="Canchaya C."/>
            <person name="Forde B.M."/>
            <person name="Hardie K.R."/>
            <person name="Josenhans C."/>
            <person name="Graham R.L.J."/>
            <person name="McMullan G."/>
            <person name="Parkhill J."/>
            <person name="Belda E."/>
            <person name="Bentley S.D."/>
        </authorList>
    </citation>
    <scope>NUCLEOTIDE SEQUENCE [LARGE SCALE GENOMIC DNA]</scope>
    <source>
        <strain evidence="2">ATCC 43772 / LMG 18044 / NCTC 12198 / 12198</strain>
    </source>
</reference>
<gene>
    <name evidence="1" type="ordered locus">HMU04020</name>
</gene>
<protein>
    <submittedName>
        <fullName evidence="1">Uncharacterized protein</fullName>
    </submittedName>
</protein>
<evidence type="ECO:0000313" key="2">
    <source>
        <dbReference type="Proteomes" id="UP000001522"/>
    </source>
</evidence>
<dbReference type="HOGENOM" id="CLU_2584893_0_0_7"/>
<sequence>MGIITCALSAIIFALYFFYCVFPCADCGSHHQGLSIYPQITPKFLKRFFAAQISHLINHPIQLLPNPPKTPITILICFII</sequence>
<proteinExistence type="predicted"/>
<dbReference type="Proteomes" id="UP000001522">
    <property type="component" value="Chromosome"/>
</dbReference>
<dbReference type="AlphaFoldDB" id="D3UGP3"/>
<dbReference type="EMBL" id="FN555004">
    <property type="protein sequence ID" value="CBG39664.1"/>
    <property type="molecule type" value="Genomic_DNA"/>
</dbReference>
<organism evidence="1 2">
    <name type="scientific">Helicobacter mustelae (strain ATCC 43772 / CCUG 25715 / CIP 103759 / LMG 18044 / NCTC 12198 / R85-136P)</name>
    <name type="common">Campylobacter mustelae</name>
    <dbReference type="NCBI Taxonomy" id="679897"/>
    <lineage>
        <taxon>Bacteria</taxon>
        <taxon>Pseudomonadati</taxon>
        <taxon>Campylobacterota</taxon>
        <taxon>Epsilonproteobacteria</taxon>
        <taxon>Campylobacterales</taxon>
        <taxon>Helicobacteraceae</taxon>
        <taxon>Helicobacter</taxon>
    </lineage>
</organism>
<evidence type="ECO:0000313" key="1">
    <source>
        <dbReference type="EMBL" id="CBG39664.1"/>
    </source>
</evidence>